<dbReference type="Gene3D" id="1.10.10.10">
    <property type="entry name" value="Winged helix-like DNA-binding domain superfamily/Winged helix DNA-binding domain"/>
    <property type="match status" value="1"/>
</dbReference>
<dbReference type="AlphaFoldDB" id="A0A840BF07"/>
<feature type="domain" description="HTH gntR-type" evidence="4">
    <location>
        <begin position="14"/>
        <end position="82"/>
    </location>
</feature>
<dbReference type="Gene3D" id="1.20.120.530">
    <property type="entry name" value="GntR ligand-binding domain-like"/>
    <property type="match status" value="1"/>
</dbReference>
<dbReference type="InterPro" id="IPR036388">
    <property type="entry name" value="WH-like_DNA-bd_sf"/>
</dbReference>
<dbReference type="Proteomes" id="UP000561045">
    <property type="component" value="Unassembled WGS sequence"/>
</dbReference>
<keyword evidence="2" id="KW-0238">DNA-binding</keyword>
<keyword evidence="1" id="KW-0805">Transcription regulation</keyword>
<dbReference type="SUPFAM" id="SSF48008">
    <property type="entry name" value="GntR ligand-binding domain-like"/>
    <property type="match status" value="1"/>
</dbReference>
<organism evidence="5 6">
    <name type="scientific">Niveibacterium umoris</name>
    <dbReference type="NCBI Taxonomy" id="1193620"/>
    <lineage>
        <taxon>Bacteria</taxon>
        <taxon>Pseudomonadati</taxon>
        <taxon>Pseudomonadota</taxon>
        <taxon>Betaproteobacteria</taxon>
        <taxon>Rhodocyclales</taxon>
        <taxon>Rhodocyclaceae</taxon>
        <taxon>Niveibacterium</taxon>
    </lineage>
</organism>
<dbReference type="InterPro" id="IPR000524">
    <property type="entry name" value="Tscrpt_reg_HTH_GntR"/>
</dbReference>
<evidence type="ECO:0000313" key="6">
    <source>
        <dbReference type="Proteomes" id="UP000561045"/>
    </source>
</evidence>
<dbReference type="SMART" id="SM00895">
    <property type="entry name" value="FCD"/>
    <property type="match status" value="1"/>
</dbReference>
<dbReference type="CDD" id="cd07377">
    <property type="entry name" value="WHTH_GntR"/>
    <property type="match status" value="1"/>
</dbReference>
<dbReference type="InterPro" id="IPR008920">
    <property type="entry name" value="TF_FadR/GntR_C"/>
</dbReference>
<keyword evidence="3" id="KW-0804">Transcription</keyword>
<evidence type="ECO:0000256" key="3">
    <source>
        <dbReference type="ARBA" id="ARBA00023163"/>
    </source>
</evidence>
<keyword evidence="6" id="KW-1185">Reference proteome</keyword>
<dbReference type="PANTHER" id="PTHR43537">
    <property type="entry name" value="TRANSCRIPTIONAL REGULATOR, GNTR FAMILY"/>
    <property type="match status" value="1"/>
</dbReference>
<dbReference type="GO" id="GO:0003700">
    <property type="term" value="F:DNA-binding transcription factor activity"/>
    <property type="evidence" value="ECO:0007669"/>
    <property type="project" value="InterPro"/>
</dbReference>
<proteinExistence type="predicted"/>
<protein>
    <submittedName>
        <fullName evidence="5">GntR family transcriptional repressor for pyruvate dehydrogenase complex</fullName>
    </submittedName>
</protein>
<evidence type="ECO:0000313" key="5">
    <source>
        <dbReference type="EMBL" id="MBB4011263.1"/>
    </source>
</evidence>
<sequence length="243" mass="26202">MTELPDTAFPLSSAHLSDRVSALIEEEIRAAIWAPGARLPTERAFAERFGVSRAVVREAISRLKADGWVRSRQGVGAFVVEQVGGANFRLEPAMKDARNLRDLFDLRSVIEPGAAALAARRRSPGDVAALRRALQDMDVALSSGDSEYGAASDDRFHDGIAAATHSPHLQRLMSVVQRSLSGTRLPTWLNRAPLDLAAAAQAEHHRLFAAIEAGDSLAAQHAAHDHLVAAAGRLNLQLDSRDE</sequence>
<reference evidence="5 6" key="1">
    <citation type="submission" date="2020-08" db="EMBL/GenBank/DDBJ databases">
        <title>Genomic Encyclopedia of Type Strains, Phase IV (KMG-IV): sequencing the most valuable type-strain genomes for metagenomic binning, comparative biology and taxonomic classification.</title>
        <authorList>
            <person name="Goeker M."/>
        </authorList>
    </citation>
    <scope>NUCLEOTIDE SEQUENCE [LARGE SCALE GENOMIC DNA]</scope>
    <source>
        <strain evidence="5 6">DSM 106739</strain>
    </source>
</reference>
<evidence type="ECO:0000256" key="2">
    <source>
        <dbReference type="ARBA" id="ARBA00023125"/>
    </source>
</evidence>
<dbReference type="Pfam" id="PF00392">
    <property type="entry name" value="GntR"/>
    <property type="match status" value="1"/>
</dbReference>
<dbReference type="GO" id="GO:0003677">
    <property type="term" value="F:DNA binding"/>
    <property type="evidence" value="ECO:0007669"/>
    <property type="project" value="UniProtKB-KW"/>
</dbReference>
<dbReference type="RefSeq" id="WP_183631667.1">
    <property type="nucleotide sequence ID" value="NZ_BAABLE010000011.1"/>
</dbReference>
<dbReference type="PROSITE" id="PS50949">
    <property type="entry name" value="HTH_GNTR"/>
    <property type="match status" value="1"/>
</dbReference>
<gene>
    <name evidence="5" type="ORF">GGR36_000571</name>
</gene>
<accession>A0A840BF07</accession>
<comment type="caution">
    <text evidence="5">The sequence shown here is derived from an EMBL/GenBank/DDBJ whole genome shotgun (WGS) entry which is preliminary data.</text>
</comment>
<dbReference type="PRINTS" id="PR00035">
    <property type="entry name" value="HTHGNTR"/>
</dbReference>
<dbReference type="EMBL" id="JACIET010000001">
    <property type="protein sequence ID" value="MBB4011263.1"/>
    <property type="molecule type" value="Genomic_DNA"/>
</dbReference>
<evidence type="ECO:0000259" key="4">
    <source>
        <dbReference type="PROSITE" id="PS50949"/>
    </source>
</evidence>
<name>A0A840BF07_9RHOO</name>
<keyword evidence="5" id="KW-0670">Pyruvate</keyword>
<dbReference type="SUPFAM" id="SSF46785">
    <property type="entry name" value="Winged helix' DNA-binding domain"/>
    <property type="match status" value="1"/>
</dbReference>
<evidence type="ECO:0000256" key="1">
    <source>
        <dbReference type="ARBA" id="ARBA00023015"/>
    </source>
</evidence>
<dbReference type="PANTHER" id="PTHR43537:SF44">
    <property type="entry name" value="GNTR FAMILY REGULATORY PROTEIN"/>
    <property type="match status" value="1"/>
</dbReference>
<dbReference type="InterPro" id="IPR011711">
    <property type="entry name" value="GntR_C"/>
</dbReference>
<dbReference type="InterPro" id="IPR036390">
    <property type="entry name" value="WH_DNA-bd_sf"/>
</dbReference>
<dbReference type="Pfam" id="PF07729">
    <property type="entry name" value="FCD"/>
    <property type="match status" value="1"/>
</dbReference>
<dbReference type="SMART" id="SM00345">
    <property type="entry name" value="HTH_GNTR"/>
    <property type="match status" value="1"/>
</dbReference>